<feature type="domain" description="Resolvase/invertase-type recombinase catalytic" evidence="3">
    <location>
        <begin position="20"/>
        <end position="167"/>
    </location>
</feature>
<dbReference type="Pfam" id="PF00239">
    <property type="entry name" value="Resolvase"/>
    <property type="match status" value="1"/>
</dbReference>
<dbReference type="OrthoDB" id="4546548at2"/>
<dbReference type="InterPro" id="IPR050639">
    <property type="entry name" value="SSR_resolvase"/>
</dbReference>
<dbReference type="InterPro" id="IPR036162">
    <property type="entry name" value="Resolvase-like_N_sf"/>
</dbReference>
<evidence type="ECO:0000313" key="5">
    <source>
        <dbReference type="EMBL" id="KUO15094.1"/>
    </source>
</evidence>
<evidence type="ECO:0000259" key="4">
    <source>
        <dbReference type="PROSITE" id="PS51737"/>
    </source>
</evidence>
<evidence type="ECO:0000313" key="6">
    <source>
        <dbReference type="Proteomes" id="UP000053260"/>
    </source>
</evidence>
<dbReference type="InterPro" id="IPR025827">
    <property type="entry name" value="Zn_ribbon_recom_dom"/>
</dbReference>
<accession>A0A117RY31</accession>
<dbReference type="STRING" id="909626.AQJ91_43000"/>
<dbReference type="InterPro" id="IPR025161">
    <property type="entry name" value="IS402-like_dom"/>
</dbReference>
<dbReference type="InterPro" id="IPR006119">
    <property type="entry name" value="Resolv_N"/>
</dbReference>
<sequence length="636" mass="70606">MQQGTATRADNKGGETQTVDIAAYMRVSTAEQKGRYGVPTQAQAIRGYMEQQPSWRLVVCREDVGESGSTYSRPGLDALLKDITEGRAKLVLVHRLDRLGRTESAIWRCIWQIEDAGGEVECCTEPLGEAGFERWLTVDRLAQAVEADYQRILSRTQAGRQLKAVDGGWPGGPAPYGYRISGKGVFGSALEADPDEAPVVLLIADLVIGGVPGLKDLANELNDRGALTRSGKRWTPANLFHRLKSGTFLGEVVFRRLDRQWNGNCTRLGNDGQPLHGDSVVIPLPPILSADRIKTFQKALAELTRPRRKPNGEYPLAGRIHGSCGLPYVGCFRSKAGVRTYRCSGWGAASSCGCVFLPADDIEKQVIAHVNAVLAAIPSGRRPMLPISDDASVHLIRHIERVRSLERLVAEYGGELDVLRSRVEGDRIVAVAVRQIESDLEVLRRVLVHAREWLDELENVDGTAARRTAVLGSVAPDIRSLTQSEQRRMIELTGARVEIADPTFRYREGTRCLTVEWHQRTGTLVPPDPTDSQWDRIEELLRSRYPAHHFRSPLNLRAACTGMLHRLRTGILWRDLPEQFGDSRKVRCRQRTWLADGVWADMVKILNEEGESTPVLGYEAAPALVIRTDLDAEALY</sequence>
<dbReference type="InterPro" id="IPR038109">
    <property type="entry name" value="DNA_bind_recomb_sf"/>
</dbReference>
<dbReference type="Proteomes" id="UP000053260">
    <property type="component" value="Unassembled WGS sequence"/>
</dbReference>
<dbReference type="SUPFAM" id="SSF53041">
    <property type="entry name" value="Resolvase-like"/>
    <property type="match status" value="1"/>
</dbReference>
<dbReference type="PANTHER" id="PTHR30461:SF2">
    <property type="entry name" value="SERINE RECOMBINASE PINE-RELATED"/>
    <property type="match status" value="1"/>
</dbReference>
<dbReference type="Pfam" id="PF13340">
    <property type="entry name" value="DUF4096"/>
    <property type="match status" value="1"/>
</dbReference>
<keyword evidence="2" id="KW-0233">DNA recombination</keyword>
<dbReference type="Gene3D" id="3.40.50.1390">
    <property type="entry name" value="Resolvase, N-terminal catalytic domain"/>
    <property type="match status" value="1"/>
</dbReference>
<dbReference type="InterPro" id="IPR011109">
    <property type="entry name" value="DNA_bind_recombinase_dom"/>
</dbReference>
<keyword evidence="6" id="KW-1185">Reference proteome</keyword>
<evidence type="ECO:0008006" key="7">
    <source>
        <dbReference type="Google" id="ProtNLM"/>
    </source>
</evidence>
<dbReference type="AlphaFoldDB" id="A0A117RY31"/>
<protein>
    <recommendedName>
        <fullName evidence="7">Recombinase family protein</fullName>
    </recommendedName>
</protein>
<keyword evidence="1" id="KW-0238">DNA-binding</keyword>
<dbReference type="Pfam" id="PF13408">
    <property type="entry name" value="Zn_ribbon_recom"/>
    <property type="match status" value="1"/>
</dbReference>
<comment type="caution">
    <text evidence="5">The sequence shown here is derived from an EMBL/GenBank/DDBJ whole genome shotgun (WGS) entry which is preliminary data.</text>
</comment>
<dbReference type="RefSeq" id="WP_067033923.1">
    <property type="nucleotide sequence ID" value="NZ_KQ949122.1"/>
</dbReference>
<name>A0A117RY31_9ACTN</name>
<dbReference type="Pfam" id="PF07508">
    <property type="entry name" value="Recombinase"/>
    <property type="match status" value="1"/>
</dbReference>
<feature type="domain" description="Recombinase" evidence="4">
    <location>
        <begin position="175"/>
        <end position="309"/>
    </location>
</feature>
<gene>
    <name evidence="5" type="ORF">AQJ91_43000</name>
</gene>
<proteinExistence type="predicted"/>
<reference evidence="5 6" key="1">
    <citation type="submission" date="2015-10" db="EMBL/GenBank/DDBJ databases">
        <title>Draft genome sequence of Streptomyces sp. RV15, isolated from a marine sponge.</title>
        <authorList>
            <person name="Ruckert C."/>
            <person name="Abdelmohsen U.R."/>
            <person name="Winkler A."/>
            <person name="Hentschel U."/>
            <person name="Kalinowski J."/>
            <person name="Kampfer P."/>
            <person name="Glaeser S."/>
        </authorList>
    </citation>
    <scope>NUCLEOTIDE SEQUENCE [LARGE SCALE GENOMIC DNA]</scope>
    <source>
        <strain evidence="5 6">RV15</strain>
    </source>
</reference>
<evidence type="ECO:0000259" key="3">
    <source>
        <dbReference type="PROSITE" id="PS51736"/>
    </source>
</evidence>
<dbReference type="PROSITE" id="PS51737">
    <property type="entry name" value="RECOMBINASE_DNA_BIND"/>
    <property type="match status" value="1"/>
</dbReference>
<dbReference type="Gene3D" id="3.90.1750.20">
    <property type="entry name" value="Putative Large Serine Recombinase, Chain B, Domain 2"/>
    <property type="match status" value="1"/>
</dbReference>
<dbReference type="GO" id="GO:0000150">
    <property type="term" value="F:DNA strand exchange activity"/>
    <property type="evidence" value="ECO:0007669"/>
    <property type="project" value="InterPro"/>
</dbReference>
<organism evidence="5 6">
    <name type="scientific">Streptomyces dysideae</name>
    <dbReference type="NCBI Taxonomy" id="909626"/>
    <lineage>
        <taxon>Bacteria</taxon>
        <taxon>Bacillati</taxon>
        <taxon>Actinomycetota</taxon>
        <taxon>Actinomycetes</taxon>
        <taxon>Kitasatosporales</taxon>
        <taxon>Streptomycetaceae</taxon>
        <taxon>Streptomyces</taxon>
    </lineage>
</organism>
<dbReference type="CDD" id="cd00338">
    <property type="entry name" value="Ser_Recombinase"/>
    <property type="match status" value="1"/>
</dbReference>
<dbReference type="PANTHER" id="PTHR30461">
    <property type="entry name" value="DNA-INVERTASE FROM LAMBDOID PROPHAGE"/>
    <property type="match status" value="1"/>
</dbReference>
<dbReference type="EMBL" id="LMXB01000123">
    <property type="protein sequence ID" value="KUO15094.1"/>
    <property type="molecule type" value="Genomic_DNA"/>
</dbReference>
<evidence type="ECO:0000256" key="1">
    <source>
        <dbReference type="ARBA" id="ARBA00023125"/>
    </source>
</evidence>
<dbReference type="PROSITE" id="PS51736">
    <property type="entry name" value="RECOMBINASES_3"/>
    <property type="match status" value="1"/>
</dbReference>
<dbReference type="SMART" id="SM00857">
    <property type="entry name" value="Resolvase"/>
    <property type="match status" value="1"/>
</dbReference>
<dbReference type="GO" id="GO:0003677">
    <property type="term" value="F:DNA binding"/>
    <property type="evidence" value="ECO:0007669"/>
    <property type="project" value="UniProtKB-KW"/>
</dbReference>
<evidence type="ECO:0000256" key="2">
    <source>
        <dbReference type="ARBA" id="ARBA00023172"/>
    </source>
</evidence>